<keyword evidence="2" id="KW-0812">Transmembrane</keyword>
<accession>A0ABW0YXL8</accession>
<proteinExistence type="predicted"/>
<feature type="region of interest" description="Disordered" evidence="1">
    <location>
        <begin position="329"/>
        <end position="360"/>
    </location>
</feature>
<gene>
    <name evidence="3" type="ORF">ACFP1Z_04310</name>
</gene>
<sequence length="360" mass="39677">MPALLLITAACATLLLALALPLLAALRLLATRLPPRARALARLLLLLAAYIATFECPAILAATRLRARGRLTTPALGHPCRTPAEQHLERLTGRFFQRGFQLAGLGIHRDAPPPDPAPQRPVLVIARHAGFLNAQLLTHEVFRTLGRRTMAITKLSVKAAPGFGALVPGTFITPYRWTTHGRACALRRMITMARYATPEDGLVLFPEGTNITATRRRAAIDRLHAEEHPARADRYHRLHHVLPPQATGVRVVLRAMPGADVLFFAHTGLEDLLAPLVDLGYPPLADGILHTTWWHVPAEQIPREQAAFEAWLDDWWQTLDEWTAIIRTRPAAPAPRPPARPVPQQRDPEAPVDRGKAAPP</sequence>
<keyword evidence="2" id="KW-0472">Membrane</keyword>
<organism evidence="3 4">
    <name type="scientific">Streptomyces gamaensis</name>
    <dbReference type="NCBI Taxonomy" id="1763542"/>
    <lineage>
        <taxon>Bacteria</taxon>
        <taxon>Bacillati</taxon>
        <taxon>Actinomycetota</taxon>
        <taxon>Actinomycetes</taxon>
        <taxon>Kitasatosporales</taxon>
        <taxon>Streptomycetaceae</taxon>
        <taxon>Streptomyces</taxon>
    </lineage>
</organism>
<evidence type="ECO:0000313" key="3">
    <source>
        <dbReference type="EMBL" id="MFC5719409.1"/>
    </source>
</evidence>
<dbReference type="Proteomes" id="UP001596083">
    <property type="component" value="Unassembled WGS sequence"/>
</dbReference>
<evidence type="ECO:0000256" key="2">
    <source>
        <dbReference type="SAM" id="Phobius"/>
    </source>
</evidence>
<evidence type="ECO:0008006" key="5">
    <source>
        <dbReference type="Google" id="ProtNLM"/>
    </source>
</evidence>
<reference evidence="4" key="1">
    <citation type="journal article" date="2019" name="Int. J. Syst. Evol. Microbiol.">
        <title>The Global Catalogue of Microorganisms (GCM) 10K type strain sequencing project: providing services to taxonomists for standard genome sequencing and annotation.</title>
        <authorList>
            <consortium name="The Broad Institute Genomics Platform"/>
            <consortium name="The Broad Institute Genome Sequencing Center for Infectious Disease"/>
            <person name="Wu L."/>
            <person name="Ma J."/>
        </authorList>
    </citation>
    <scope>NUCLEOTIDE SEQUENCE [LARGE SCALE GENOMIC DNA]</scope>
    <source>
        <strain evidence="4">CGMCC 4.7304</strain>
    </source>
</reference>
<feature type="transmembrane region" description="Helical" evidence="2">
    <location>
        <begin position="40"/>
        <end position="62"/>
    </location>
</feature>
<evidence type="ECO:0000256" key="1">
    <source>
        <dbReference type="SAM" id="MobiDB-lite"/>
    </source>
</evidence>
<comment type="caution">
    <text evidence="3">The sequence shown here is derived from an EMBL/GenBank/DDBJ whole genome shotgun (WGS) entry which is preliminary data.</text>
</comment>
<dbReference type="RefSeq" id="WP_390314492.1">
    <property type="nucleotide sequence ID" value="NZ_JBHSPB010000002.1"/>
</dbReference>
<keyword evidence="2" id="KW-1133">Transmembrane helix</keyword>
<feature type="compositionally biased region" description="Basic and acidic residues" evidence="1">
    <location>
        <begin position="346"/>
        <end position="360"/>
    </location>
</feature>
<feature type="compositionally biased region" description="Pro residues" evidence="1">
    <location>
        <begin position="332"/>
        <end position="341"/>
    </location>
</feature>
<evidence type="ECO:0000313" key="4">
    <source>
        <dbReference type="Proteomes" id="UP001596083"/>
    </source>
</evidence>
<keyword evidence="4" id="KW-1185">Reference proteome</keyword>
<protein>
    <recommendedName>
        <fullName evidence="5">Phospholipid/glycerol acyltransferase domain-containing protein</fullName>
    </recommendedName>
</protein>
<dbReference type="EMBL" id="JBHSPB010000002">
    <property type="protein sequence ID" value="MFC5719409.1"/>
    <property type="molecule type" value="Genomic_DNA"/>
</dbReference>
<name>A0ABW0YXL8_9ACTN</name>